<keyword evidence="14" id="KW-1185">Reference proteome</keyword>
<comment type="caution">
    <text evidence="13">The sequence shown here is derived from an EMBL/GenBank/DDBJ whole genome shotgun (WGS) entry which is preliminary data.</text>
</comment>
<evidence type="ECO:0000313" key="13">
    <source>
        <dbReference type="EMBL" id="KAF1684620.1"/>
    </source>
</evidence>
<keyword evidence="9 11" id="KW-0472">Membrane</keyword>
<keyword evidence="6 11" id="KW-0812">Transmembrane</keyword>
<comment type="subcellular location">
    <subcellularLocation>
        <location evidence="1">Cell inner membrane</location>
        <topology evidence="1">Single-pass membrane protein</topology>
        <orientation evidence="1">Periplasmic side</orientation>
    </subcellularLocation>
</comment>
<sequence>MAASARSLTDLLRRVPHGRWAVVGYAFVLGLLLYLLVWLAVRDRDDAPTEAGPAPLLSGPSGEPLPGPLAAGEGAATPLPPPDGVAPQLVEETPPPEPTPAPAESAPLPPDIETAPAPATSAVVQAPAPLPGQSPPPRYPPAALRRGESGTVLLQVEVDASGVPVTVQVARRSGSRDLDRAAVEAVSRWRFRPATDADGRPVPGSLAVPVDFTLD</sequence>
<dbReference type="OrthoDB" id="9792439at2"/>
<evidence type="ECO:0000256" key="5">
    <source>
        <dbReference type="ARBA" id="ARBA00022519"/>
    </source>
</evidence>
<dbReference type="PROSITE" id="PS52015">
    <property type="entry name" value="TONB_CTD"/>
    <property type="match status" value="1"/>
</dbReference>
<dbReference type="PANTHER" id="PTHR33446:SF2">
    <property type="entry name" value="PROTEIN TONB"/>
    <property type="match status" value="1"/>
</dbReference>
<dbReference type="InterPro" id="IPR051045">
    <property type="entry name" value="TonB-dependent_transducer"/>
</dbReference>
<keyword evidence="3" id="KW-0813">Transport</keyword>
<evidence type="ECO:0000259" key="12">
    <source>
        <dbReference type="PROSITE" id="PS52015"/>
    </source>
</evidence>
<dbReference type="NCBIfam" id="TIGR01352">
    <property type="entry name" value="tonB_Cterm"/>
    <property type="match status" value="1"/>
</dbReference>
<protein>
    <submittedName>
        <fullName evidence="13">Energy transducer TonB</fullName>
    </submittedName>
</protein>
<accession>A0A921NYL5</accession>
<dbReference type="InterPro" id="IPR037682">
    <property type="entry name" value="TonB_C"/>
</dbReference>
<dbReference type="Proteomes" id="UP000717981">
    <property type="component" value="Unassembled WGS sequence"/>
</dbReference>
<evidence type="ECO:0000256" key="7">
    <source>
        <dbReference type="ARBA" id="ARBA00022927"/>
    </source>
</evidence>
<feature type="region of interest" description="Disordered" evidence="10">
    <location>
        <begin position="125"/>
        <end position="144"/>
    </location>
</feature>
<feature type="transmembrane region" description="Helical" evidence="11">
    <location>
        <begin position="20"/>
        <end position="41"/>
    </location>
</feature>
<evidence type="ECO:0000256" key="6">
    <source>
        <dbReference type="ARBA" id="ARBA00022692"/>
    </source>
</evidence>
<proteinExistence type="inferred from homology"/>
<comment type="similarity">
    <text evidence="2">Belongs to the TonB family.</text>
</comment>
<reference evidence="13" key="1">
    <citation type="submission" date="2017-10" db="EMBL/GenBank/DDBJ databases">
        <title>Whole genome sequencing of members of genus Pseudoxanthomonas.</title>
        <authorList>
            <person name="Kumar S."/>
            <person name="Bansal K."/>
            <person name="Kaur A."/>
            <person name="Patil P."/>
            <person name="Sharma S."/>
            <person name="Patil P.B."/>
        </authorList>
    </citation>
    <scope>NUCLEOTIDE SEQUENCE</scope>
    <source>
        <strain evidence="13">DSM 22914</strain>
    </source>
</reference>
<feature type="domain" description="TonB C-terminal" evidence="12">
    <location>
        <begin position="124"/>
        <end position="215"/>
    </location>
</feature>
<dbReference type="Pfam" id="PF03544">
    <property type="entry name" value="TonB_C"/>
    <property type="match status" value="1"/>
</dbReference>
<dbReference type="GO" id="GO:0015031">
    <property type="term" value="P:protein transport"/>
    <property type="evidence" value="ECO:0007669"/>
    <property type="project" value="UniProtKB-KW"/>
</dbReference>
<evidence type="ECO:0000256" key="2">
    <source>
        <dbReference type="ARBA" id="ARBA00006555"/>
    </source>
</evidence>
<feature type="region of interest" description="Disordered" evidence="10">
    <location>
        <begin position="49"/>
        <end position="115"/>
    </location>
</feature>
<organism evidence="13 14">
    <name type="scientific">Pseudoxanthomonas taiwanensis</name>
    <dbReference type="NCBI Taxonomy" id="176598"/>
    <lineage>
        <taxon>Bacteria</taxon>
        <taxon>Pseudomonadati</taxon>
        <taxon>Pseudomonadota</taxon>
        <taxon>Gammaproteobacteria</taxon>
        <taxon>Lysobacterales</taxon>
        <taxon>Lysobacteraceae</taxon>
        <taxon>Pseudoxanthomonas</taxon>
    </lineage>
</organism>
<keyword evidence="5" id="KW-0997">Cell inner membrane</keyword>
<feature type="compositionally biased region" description="Pro residues" evidence="10">
    <location>
        <begin position="128"/>
        <end position="140"/>
    </location>
</feature>
<dbReference type="InterPro" id="IPR006260">
    <property type="entry name" value="TonB/TolA_C"/>
</dbReference>
<evidence type="ECO:0000256" key="8">
    <source>
        <dbReference type="ARBA" id="ARBA00022989"/>
    </source>
</evidence>
<evidence type="ECO:0000256" key="10">
    <source>
        <dbReference type="SAM" id="MobiDB-lite"/>
    </source>
</evidence>
<evidence type="ECO:0000256" key="11">
    <source>
        <dbReference type="SAM" id="Phobius"/>
    </source>
</evidence>
<evidence type="ECO:0000256" key="9">
    <source>
        <dbReference type="ARBA" id="ARBA00023136"/>
    </source>
</evidence>
<dbReference type="Gene3D" id="3.30.1150.10">
    <property type="match status" value="1"/>
</dbReference>
<dbReference type="SUPFAM" id="SSF74653">
    <property type="entry name" value="TolA/TonB C-terminal domain"/>
    <property type="match status" value="1"/>
</dbReference>
<dbReference type="GO" id="GO:0055085">
    <property type="term" value="P:transmembrane transport"/>
    <property type="evidence" value="ECO:0007669"/>
    <property type="project" value="InterPro"/>
</dbReference>
<dbReference type="RefSeq" id="WP_162125521.1">
    <property type="nucleotide sequence ID" value="NZ_PDWK01000107.1"/>
</dbReference>
<dbReference type="PANTHER" id="PTHR33446">
    <property type="entry name" value="PROTEIN TONB-RELATED"/>
    <property type="match status" value="1"/>
</dbReference>
<evidence type="ECO:0000256" key="3">
    <source>
        <dbReference type="ARBA" id="ARBA00022448"/>
    </source>
</evidence>
<dbReference type="AlphaFoldDB" id="A0A921NYL5"/>
<dbReference type="GO" id="GO:0031992">
    <property type="term" value="F:energy transducer activity"/>
    <property type="evidence" value="ECO:0007669"/>
    <property type="project" value="TreeGrafter"/>
</dbReference>
<keyword evidence="4" id="KW-1003">Cell membrane</keyword>
<dbReference type="EMBL" id="PDWK01000107">
    <property type="protein sequence ID" value="KAF1684620.1"/>
    <property type="molecule type" value="Genomic_DNA"/>
</dbReference>
<keyword evidence="8 11" id="KW-1133">Transmembrane helix</keyword>
<dbReference type="GO" id="GO:0098797">
    <property type="term" value="C:plasma membrane protein complex"/>
    <property type="evidence" value="ECO:0007669"/>
    <property type="project" value="TreeGrafter"/>
</dbReference>
<evidence type="ECO:0000256" key="4">
    <source>
        <dbReference type="ARBA" id="ARBA00022475"/>
    </source>
</evidence>
<keyword evidence="7" id="KW-0653">Protein transport</keyword>
<evidence type="ECO:0000313" key="14">
    <source>
        <dbReference type="Proteomes" id="UP000717981"/>
    </source>
</evidence>
<feature type="compositionally biased region" description="Low complexity" evidence="10">
    <location>
        <begin position="51"/>
        <end position="77"/>
    </location>
</feature>
<name>A0A921NYL5_9GAMM</name>
<gene>
    <name evidence="13" type="ORF">CR938_13655</name>
</gene>
<evidence type="ECO:0000256" key="1">
    <source>
        <dbReference type="ARBA" id="ARBA00004383"/>
    </source>
</evidence>